<evidence type="ECO:0000256" key="3">
    <source>
        <dbReference type="ARBA" id="ARBA00022553"/>
    </source>
</evidence>
<dbReference type="GO" id="GO:0005975">
    <property type="term" value="P:carbohydrate metabolic process"/>
    <property type="evidence" value="ECO:0007669"/>
    <property type="project" value="InterPro"/>
</dbReference>
<evidence type="ECO:0000313" key="5">
    <source>
        <dbReference type="EMBL" id="GAI12814.1"/>
    </source>
</evidence>
<comment type="caution">
    <text evidence="5">The sequence shown here is derived from an EMBL/GenBank/DDBJ whole genome shotgun (WGS) entry which is preliminary data.</text>
</comment>
<dbReference type="AlphaFoldDB" id="X1N2I8"/>
<sequence length="151" mass="15795">MNVSSFGAGVSRPLKITIGGVRGVVGETLTPELLTNFSQAFGTWVGPGRVLVSRDTRPSGRMVQHCVLSGLVATGCEVVDLGICPTAALQLAVKDSDAVGGIAITAGHNDAEWNALKFIRADGIFLVGHRLCGGCGHQDLRHATQRHALCH</sequence>
<dbReference type="GO" id="GO:0004615">
    <property type="term" value="F:phosphomannomutase activity"/>
    <property type="evidence" value="ECO:0007669"/>
    <property type="project" value="TreeGrafter"/>
</dbReference>
<evidence type="ECO:0000259" key="4">
    <source>
        <dbReference type="Pfam" id="PF02878"/>
    </source>
</evidence>
<gene>
    <name evidence="5" type="ORF">S06H3_15813</name>
</gene>
<dbReference type="InterPro" id="IPR050060">
    <property type="entry name" value="Phosphoglucosamine_mutase"/>
</dbReference>
<dbReference type="SUPFAM" id="SSF53738">
    <property type="entry name" value="Phosphoglucomutase, first 3 domains"/>
    <property type="match status" value="1"/>
</dbReference>
<keyword evidence="3" id="KW-0597">Phosphoprotein</keyword>
<evidence type="ECO:0000256" key="1">
    <source>
        <dbReference type="ARBA" id="ARBA00001946"/>
    </source>
</evidence>
<dbReference type="EMBL" id="BARV01007793">
    <property type="protein sequence ID" value="GAI12814.1"/>
    <property type="molecule type" value="Genomic_DNA"/>
</dbReference>
<comment type="cofactor">
    <cofactor evidence="1">
        <name>Mg(2+)</name>
        <dbReference type="ChEBI" id="CHEBI:18420"/>
    </cofactor>
</comment>
<reference evidence="5" key="1">
    <citation type="journal article" date="2014" name="Front. Microbiol.">
        <title>High frequency of phylogenetically diverse reductive dehalogenase-homologous genes in deep subseafloor sedimentary metagenomes.</title>
        <authorList>
            <person name="Kawai M."/>
            <person name="Futagami T."/>
            <person name="Toyoda A."/>
            <person name="Takaki Y."/>
            <person name="Nishi S."/>
            <person name="Hori S."/>
            <person name="Arai W."/>
            <person name="Tsubouchi T."/>
            <person name="Morono Y."/>
            <person name="Uchiyama I."/>
            <person name="Ito T."/>
            <person name="Fujiyama A."/>
            <person name="Inagaki F."/>
            <person name="Takami H."/>
        </authorList>
    </citation>
    <scope>NUCLEOTIDE SEQUENCE</scope>
    <source>
        <strain evidence="5">Expedition CK06-06</strain>
    </source>
</reference>
<dbReference type="Pfam" id="PF02878">
    <property type="entry name" value="PGM_PMM_I"/>
    <property type="match status" value="1"/>
</dbReference>
<accession>X1N2I8</accession>
<organism evidence="5">
    <name type="scientific">marine sediment metagenome</name>
    <dbReference type="NCBI Taxonomy" id="412755"/>
    <lineage>
        <taxon>unclassified sequences</taxon>
        <taxon>metagenomes</taxon>
        <taxon>ecological metagenomes</taxon>
    </lineage>
</organism>
<proteinExistence type="inferred from homology"/>
<name>X1N2I8_9ZZZZ</name>
<protein>
    <recommendedName>
        <fullName evidence="4">Alpha-D-phosphohexomutase alpha/beta/alpha domain-containing protein</fullName>
    </recommendedName>
</protein>
<dbReference type="InterPro" id="IPR016055">
    <property type="entry name" value="A-D-PHexomutase_a/b/a-I/II/III"/>
</dbReference>
<comment type="similarity">
    <text evidence="2">Belongs to the phosphohexose mutase family.</text>
</comment>
<dbReference type="PANTHER" id="PTHR42946:SF1">
    <property type="entry name" value="PHOSPHOGLUCOMUTASE (ALPHA-D-GLUCOSE-1,6-BISPHOSPHATE-DEPENDENT)"/>
    <property type="match status" value="1"/>
</dbReference>
<feature type="domain" description="Alpha-D-phosphohexomutase alpha/beta/alpha" evidence="4">
    <location>
        <begin position="19"/>
        <end position="125"/>
    </location>
</feature>
<dbReference type="Gene3D" id="3.40.120.10">
    <property type="entry name" value="Alpha-D-Glucose-1,6-Bisphosphate, subunit A, domain 3"/>
    <property type="match status" value="1"/>
</dbReference>
<evidence type="ECO:0000256" key="2">
    <source>
        <dbReference type="ARBA" id="ARBA00010231"/>
    </source>
</evidence>
<dbReference type="InterPro" id="IPR005844">
    <property type="entry name" value="A-D-PHexomutase_a/b/a-I"/>
</dbReference>
<dbReference type="PANTHER" id="PTHR42946">
    <property type="entry name" value="PHOSPHOHEXOSE MUTASE"/>
    <property type="match status" value="1"/>
</dbReference>